<dbReference type="Pfam" id="PF04525">
    <property type="entry name" value="LOR"/>
    <property type="match status" value="1"/>
</dbReference>
<organism evidence="2 3">
    <name type="scientific">Cladosporium halotolerans</name>
    <dbReference type="NCBI Taxonomy" id="1052096"/>
    <lineage>
        <taxon>Eukaryota</taxon>
        <taxon>Fungi</taxon>
        <taxon>Dikarya</taxon>
        <taxon>Ascomycota</taxon>
        <taxon>Pezizomycotina</taxon>
        <taxon>Dothideomycetes</taxon>
        <taxon>Dothideomycetidae</taxon>
        <taxon>Cladosporiales</taxon>
        <taxon>Cladosporiaceae</taxon>
        <taxon>Cladosporium</taxon>
    </lineage>
</organism>
<dbReference type="RefSeq" id="XP_069231998.1">
    <property type="nucleotide sequence ID" value="XM_069371271.1"/>
</dbReference>
<dbReference type="AlphaFoldDB" id="A0AB34KV36"/>
<dbReference type="InterPro" id="IPR038595">
    <property type="entry name" value="LOR_sf"/>
</dbReference>
<dbReference type="Gene3D" id="2.40.160.200">
    <property type="entry name" value="LURP1-related"/>
    <property type="match status" value="1"/>
</dbReference>
<dbReference type="GeneID" id="96004109"/>
<dbReference type="InterPro" id="IPR007612">
    <property type="entry name" value="LOR"/>
</dbReference>
<evidence type="ECO:0000313" key="3">
    <source>
        <dbReference type="Proteomes" id="UP000803884"/>
    </source>
</evidence>
<protein>
    <submittedName>
        <fullName evidence="2">Uncharacterized protein</fullName>
    </submittedName>
</protein>
<sequence>MASELTVLKQPVAVRPEHVCSHTTTFRVRQHCLSWSFGDFTVTETPQADSSSSSSPLFTVDGKAGSWTQRRAVRDASGLPVFDMRRKNVGATWFVELPGGSSPLITLAPRRNDMKDRLDVYVHGEEEVKLEVRGLDVWKKVTHVYLDERLVMVVKLVNLLSVYVPFLKDNQWDVRVSQGMDASLVPAIMVVLAANMYDSSLLVTGSSATGQEGAATAGASGRATGDSGK</sequence>
<gene>
    <name evidence="2" type="ORF">WHR41_02665</name>
</gene>
<keyword evidence="3" id="KW-1185">Reference proteome</keyword>
<comment type="caution">
    <text evidence="2">The sequence shown here is derived from an EMBL/GenBank/DDBJ whole genome shotgun (WGS) entry which is preliminary data.</text>
</comment>
<evidence type="ECO:0000256" key="1">
    <source>
        <dbReference type="ARBA" id="ARBA00005437"/>
    </source>
</evidence>
<name>A0AB34KV36_9PEZI</name>
<comment type="similarity">
    <text evidence="1">Belongs to the LOR family.</text>
</comment>
<dbReference type="EMBL" id="JAAQHG020000006">
    <property type="protein sequence ID" value="KAL1588893.1"/>
    <property type="molecule type" value="Genomic_DNA"/>
</dbReference>
<dbReference type="SUPFAM" id="SSF54518">
    <property type="entry name" value="Tubby C-terminal domain-like"/>
    <property type="match status" value="1"/>
</dbReference>
<dbReference type="Proteomes" id="UP000803884">
    <property type="component" value="Unassembled WGS sequence"/>
</dbReference>
<accession>A0AB34KV36</accession>
<reference evidence="2 3" key="1">
    <citation type="journal article" date="2020" name="Microbiol. Resour. Announc.">
        <title>Draft Genome Sequence of a Cladosporium Species Isolated from the Mesophotic Ascidian Didemnum maculosum.</title>
        <authorList>
            <person name="Gioti A."/>
            <person name="Siaperas R."/>
            <person name="Nikolaivits E."/>
            <person name="Le Goff G."/>
            <person name="Ouazzani J."/>
            <person name="Kotoulas G."/>
            <person name="Topakas E."/>
        </authorList>
    </citation>
    <scope>NUCLEOTIDE SEQUENCE [LARGE SCALE GENOMIC DNA]</scope>
    <source>
        <strain evidence="2 3">TM138-S3</strain>
    </source>
</reference>
<evidence type="ECO:0000313" key="2">
    <source>
        <dbReference type="EMBL" id="KAL1588893.1"/>
    </source>
</evidence>
<dbReference type="InterPro" id="IPR025659">
    <property type="entry name" value="Tubby-like_C"/>
</dbReference>
<proteinExistence type="inferred from homology"/>